<dbReference type="NCBIfam" id="TIGR04490">
    <property type="entry name" value="SoxZ_true"/>
    <property type="match status" value="1"/>
</dbReference>
<evidence type="ECO:0000313" key="3">
    <source>
        <dbReference type="Proteomes" id="UP000727907"/>
    </source>
</evidence>
<feature type="domain" description="Sulphur oxidation protein SoxZ" evidence="1">
    <location>
        <begin position="9"/>
        <end position="100"/>
    </location>
</feature>
<sequence>MSNILVNAPKTAKRGEVVEIKALILHPMETGFRPGPNGRIIPRNIIERFTATWNGTEIFAMEMSPAIAANPFVSFFAQANESGTVILRWTGDEGFAVEERVAIAVE</sequence>
<dbReference type="Proteomes" id="UP000727907">
    <property type="component" value="Unassembled WGS sequence"/>
</dbReference>
<evidence type="ECO:0000259" key="1">
    <source>
        <dbReference type="Pfam" id="PF08770"/>
    </source>
</evidence>
<comment type="caution">
    <text evidence="2">The sequence shown here is derived from an EMBL/GenBank/DDBJ whole genome shotgun (WGS) entry which is preliminary data.</text>
</comment>
<dbReference type="Pfam" id="PF08770">
    <property type="entry name" value="SoxZ"/>
    <property type="match status" value="1"/>
</dbReference>
<dbReference type="InterPro" id="IPR014880">
    <property type="entry name" value="SoxZ_dom"/>
</dbReference>
<gene>
    <name evidence="2" type="primary">soxZ</name>
    <name evidence="2" type="ORF">KQ910_08870</name>
</gene>
<dbReference type="InterPro" id="IPR030995">
    <property type="entry name" value="SoxZ"/>
</dbReference>
<dbReference type="RefSeq" id="WP_216958438.1">
    <property type="nucleotide sequence ID" value="NZ_JAHOPB010000001.1"/>
</dbReference>
<reference evidence="2 3" key="1">
    <citation type="submission" date="2021-06" db="EMBL/GenBank/DDBJ databases">
        <authorList>
            <person name="Lee D.H."/>
        </authorList>
    </citation>
    <scope>NUCLEOTIDE SEQUENCE [LARGE SCALE GENOMIC DNA]</scope>
    <source>
        <strain evidence="2 3">MMS21-HV4-11</strain>
    </source>
</reference>
<protein>
    <submittedName>
        <fullName evidence="2">Thiosulfate oxidation carrier complex protein SoxZ</fullName>
    </submittedName>
</protein>
<keyword evidence="3" id="KW-1185">Reference proteome</keyword>
<organism evidence="2 3">
    <name type="scientific">Reyranella humidisoli</name>
    <dbReference type="NCBI Taxonomy" id="2849149"/>
    <lineage>
        <taxon>Bacteria</taxon>
        <taxon>Pseudomonadati</taxon>
        <taxon>Pseudomonadota</taxon>
        <taxon>Alphaproteobacteria</taxon>
        <taxon>Hyphomicrobiales</taxon>
        <taxon>Reyranellaceae</taxon>
        <taxon>Reyranella</taxon>
    </lineage>
</organism>
<dbReference type="EMBL" id="JAHOPB010000001">
    <property type="protein sequence ID" value="MBU8873874.1"/>
    <property type="molecule type" value="Genomic_DNA"/>
</dbReference>
<proteinExistence type="predicted"/>
<evidence type="ECO:0000313" key="2">
    <source>
        <dbReference type="EMBL" id="MBU8873874.1"/>
    </source>
</evidence>
<name>A0ABS6IJ02_9HYPH</name>
<accession>A0ABS6IJ02</accession>